<dbReference type="AlphaFoldDB" id="A0A0C1FJ55"/>
<evidence type="ECO:0000256" key="1">
    <source>
        <dbReference type="SAM" id="Phobius"/>
    </source>
</evidence>
<keyword evidence="1" id="KW-0812">Transmembrane</keyword>
<evidence type="ECO:0000313" key="3">
    <source>
        <dbReference type="Proteomes" id="UP000031246"/>
    </source>
</evidence>
<sequence length="61" mass="6691">MSVQENSSNNFNWLYYALGLFFGILTGAIITQNYIFALLGGVLGLLTAGLFLNAIVKGRKY</sequence>
<organism evidence="2 3">
    <name type="scientific">Pedobacter kyungheensis</name>
    <dbReference type="NCBI Taxonomy" id="1069985"/>
    <lineage>
        <taxon>Bacteria</taxon>
        <taxon>Pseudomonadati</taxon>
        <taxon>Bacteroidota</taxon>
        <taxon>Sphingobacteriia</taxon>
        <taxon>Sphingobacteriales</taxon>
        <taxon>Sphingobacteriaceae</taxon>
        <taxon>Pedobacter</taxon>
    </lineage>
</organism>
<dbReference type="OrthoDB" id="798881at2"/>
<dbReference type="EMBL" id="JSYN01000026">
    <property type="protein sequence ID" value="KIA91833.1"/>
    <property type="molecule type" value="Genomic_DNA"/>
</dbReference>
<feature type="transmembrane region" description="Helical" evidence="1">
    <location>
        <begin position="36"/>
        <end position="56"/>
    </location>
</feature>
<name>A0A0C1FJ55_9SPHI</name>
<keyword evidence="3" id="KW-1185">Reference proteome</keyword>
<proteinExistence type="predicted"/>
<comment type="caution">
    <text evidence="2">The sequence shown here is derived from an EMBL/GenBank/DDBJ whole genome shotgun (WGS) entry which is preliminary data.</text>
</comment>
<evidence type="ECO:0000313" key="2">
    <source>
        <dbReference type="EMBL" id="KIA91833.1"/>
    </source>
</evidence>
<protein>
    <submittedName>
        <fullName evidence="2">Uncharacterized protein</fullName>
    </submittedName>
</protein>
<keyword evidence="1" id="KW-1133">Transmembrane helix</keyword>
<reference evidence="2 3" key="1">
    <citation type="submission" date="2014-10" db="EMBL/GenBank/DDBJ databases">
        <title>Pedobacter Kyungheensis.</title>
        <authorList>
            <person name="Anderson B.M."/>
            <person name="Newman J.D."/>
        </authorList>
    </citation>
    <scope>NUCLEOTIDE SEQUENCE [LARGE SCALE GENOMIC DNA]</scope>
    <source>
        <strain evidence="2 3">KACC 16221</strain>
    </source>
</reference>
<dbReference type="Proteomes" id="UP000031246">
    <property type="component" value="Unassembled WGS sequence"/>
</dbReference>
<dbReference type="RefSeq" id="WP_039479661.1">
    <property type="nucleotide sequence ID" value="NZ_JSYN01000026.1"/>
</dbReference>
<feature type="transmembrane region" description="Helical" evidence="1">
    <location>
        <begin position="12"/>
        <end position="30"/>
    </location>
</feature>
<gene>
    <name evidence="2" type="ORF">OC25_19630</name>
</gene>
<accession>A0A0C1FJ55</accession>
<keyword evidence="1" id="KW-0472">Membrane</keyword>